<feature type="transmembrane region" description="Helical" evidence="1">
    <location>
        <begin position="6"/>
        <end position="28"/>
    </location>
</feature>
<keyword evidence="1" id="KW-1133">Transmembrane helix</keyword>
<keyword evidence="3" id="KW-1185">Reference proteome</keyword>
<keyword evidence="1" id="KW-0812">Transmembrane</keyword>
<protein>
    <submittedName>
        <fullName evidence="2">Uncharacterized protein</fullName>
    </submittedName>
</protein>
<evidence type="ECO:0000313" key="2">
    <source>
        <dbReference type="EMBL" id="CAG9331045.1"/>
    </source>
</evidence>
<reference evidence="2" key="1">
    <citation type="submission" date="2021-09" db="EMBL/GenBank/DDBJ databases">
        <authorList>
            <consortium name="AG Swart"/>
            <person name="Singh M."/>
            <person name="Singh A."/>
            <person name="Seah K."/>
            <person name="Emmerich C."/>
        </authorList>
    </citation>
    <scope>NUCLEOTIDE SEQUENCE</scope>
    <source>
        <strain evidence="2">ATCC30299</strain>
    </source>
</reference>
<organism evidence="2 3">
    <name type="scientific">Blepharisma stoltei</name>
    <dbReference type="NCBI Taxonomy" id="1481888"/>
    <lineage>
        <taxon>Eukaryota</taxon>
        <taxon>Sar</taxon>
        <taxon>Alveolata</taxon>
        <taxon>Ciliophora</taxon>
        <taxon>Postciliodesmatophora</taxon>
        <taxon>Heterotrichea</taxon>
        <taxon>Heterotrichida</taxon>
        <taxon>Blepharismidae</taxon>
        <taxon>Blepharisma</taxon>
    </lineage>
</organism>
<name>A0AAU9K119_9CILI</name>
<comment type="caution">
    <text evidence="2">The sequence shown here is derived from an EMBL/GenBank/DDBJ whole genome shotgun (WGS) entry which is preliminary data.</text>
</comment>
<accession>A0AAU9K119</accession>
<dbReference type="Proteomes" id="UP001162131">
    <property type="component" value="Unassembled WGS sequence"/>
</dbReference>
<feature type="transmembrane region" description="Helical" evidence="1">
    <location>
        <begin position="49"/>
        <end position="69"/>
    </location>
</feature>
<evidence type="ECO:0000313" key="3">
    <source>
        <dbReference type="Proteomes" id="UP001162131"/>
    </source>
</evidence>
<proteinExistence type="predicted"/>
<feature type="transmembrane region" description="Helical" evidence="1">
    <location>
        <begin position="81"/>
        <end position="104"/>
    </location>
</feature>
<keyword evidence="1" id="KW-0472">Membrane</keyword>
<dbReference type="AlphaFoldDB" id="A0AAU9K119"/>
<sequence>MDPDYFLPKAFLCGAGISALCSFSRPDVNFPLFLFAWLIWKDKGERIKIFGLLLITLIIDLVWLIFWGPKWSSDRDVERGVHGFVLAMSSLLFIYKLLLTGAVFHYEKHNFFSR</sequence>
<dbReference type="EMBL" id="CAJZBQ010000052">
    <property type="protein sequence ID" value="CAG9331045.1"/>
    <property type="molecule type" value="Genomic_DNA"/>
</dbReference>
<gene>
    <name evidence="2" type="ORF">BSTOLATCC_MIC52451</name>
</gene>
<evidence type="ECO:0000256" key="1">
    <source>
        <dbReference type="SAM" id="Phobius"/>
    </source>
</evidence>